<dbReference type="InterPro" id="IPR016181">
    <property type="entry name" value="Acyl_CoA_acyltransferase"/>
</dbReference>
<sequence length="305" mass="35224">MIEFKDITIKDKDIITAYTMNSNRRNCDLSFSNLCSWRFLYHTKYAIIDNFLAFKFWAGDELAYMMPVGEGNVKPVLKALIEDASQENQPFCMLGVCSCMREELESIFPGQFIFTADRDYADYIYLRSDLATLKGKKFQAKRNHINKFRNTYGNYEYAPITPDRISECLELEAEWCKANNCDKQEGTGNERRALVYALHHFEELGLTGGILHANGKIVAFTFGMPINKDTFGVHVEKADTNIDGAYAMINYEFANHIPEQYTYINREEDLGIEGLRKAKLSYQPTIILEKYMACLKNEPLDMIKW</sequence>
<evidence type="ECO:0000313" key="2">
    <source>
        <dbReference type="EMBL" id="MBC8592284.1"/>
    </source>
</evidence>
<dbReference type="Proteomes" id="UP000651085">
    <property type="component" value="Unassembled WGS sequence"/>
</dbReference>
<dbReference type="PANTHER" id="PTHR41373">
    <property type="entry name" value="DUF2156 DOMAIN-CONTAINING PROTEIN"/>
    <property type="match status" value="1"/>
</dbReference>
<dbReference type="PANTHER" id="PTHR41373:SF1">
    <property type="entry name" value="PHOSPHATIDYLGLYCEROL LYSYLTRANSFERASE C-TERMINAL DOMAIN-CONTAINING PROTEIN"/>
    <property type="match status" value="1"/>
</dbReference>
<accession>A0A926F5K6</accession>
<reference evidence="2" key="1">
    <citation type="submission" date="2020-08" db="EMBL/GenBank/DDBJ databases">
        <title>Genome public.</title>
        <authorList>
            <person name="Liu C."/>
            <person name="Sun Q."/>
        </authorList>
    </citation>
    <scope>NUCLEOTIDE SEQUENCE</scope>
    <source>
        <strain evidence="2">N12</strain>
    </source>
</reference>
<dbReference type="SUPFAM" id="SSF55729">
    <property type="entry name" value="Acyl-CoA N-acyltransferases (Nat)"/>
    <property type="match status" value="2"/>
</dbReference>
<protein>
    <submittedName>
        <fullName evidence="2">DUF2156 domain-containing protein</fullName>
    </submittedName>
</protein>
<gene>
    <name evidence="2" type="ORF">H8744_03320</name>
</gene>
<feature type="domain" description="Phosphatidylglycerol lysyltransferase C-terminal" evidence="1">
    <location>
        <begin position="22"/>
        <end position="294"/>
    </location>
</feature>
<dbReference type="InterPro" id="IPR024320">
    <property type="entry name" value="LPG_synthase_C"/>
</dbReference>
<dbReference type="Gene3D" id="3.40.630.30">
    <property type="match status" value="1"/>
</dbReference>
<dbReference type="PIRSF" id="PIRSF018688">
    <property type="entry name" value="UCP018688"/>
    <property type="match status" value="1"/>
</dbReference>
<keyword evidence="3" id="KW-1185">Reference proteome</keyword>
<organism evidence="2 3">
    <name type="scientific">Jilunia laotingensis</name>
    <dbReference type="NCBI Taxonomy" id="2763675"/>
    <lineage>
        <taxon>Bacteria</taxon>
        <taxon>Pseudomonadati</taxon>
        <taxon>Bacteroidota</taxon>
        <taxon>Bacteroidia</taxon>
        <taxon>Bacteroidales</taxon>
        <taxon>Bacteroidaceae</taxon>
        <taxon>Jilunia</taxon>
    </lineage>
</organism>
<evidence type="ECO:0000259" key="1">
    <source>
        <dbReference type="Pfam" id="PF09924"/>
    </source>
</evidence>
<dbReference type="AlphaFoldDB" id="A0A926F5K6"/>
<dbReference type="InterPro" id="IPR016732">
    <property type="entry name" value="UCP018688"/>
</dbReference>
<dbReference type="Pfam" id="PF09924">
    <property type="entry name" value="LPG_synthase_C"/>
    <property type="match status" value="1"/>
</dbReference>
<dbReference type="RefSeq" id="WP_262433499.1">
    <property type="nucleotide sequence ID" value="NZ_JACRTF010000001.1"/>
</dbReference>
<evidence type="ECO:0000313" key="3">
    <source>
        <dbReference type="Proteomes" id="UP000651085"/>
    </source>
</evidence>
<dbReference type="EMBL" id="JACRTF010000001">
    <property type="protein sequence ID" value="MBC8592284.1"/>
    <property type="molecule type" value="Genomic_DNA"/>
</dbReference>
<name>A0A926F5K6_9BACT</name>
<proteinExistence type="predicted"/>
<comment type="caution">
    <text evidence="2">The sequence shown here is derived from an EMBL/GenBank/DDBJ whole genome shotgun (WGS) entry which is preliminary data.</text>
</comment>